<evidence type="ECO:0000256" key="1">
    <source>
        <dbReference type="ARBA" id="ARBA00023239"/>
    </source>
</evidence>
<feature type="domain" description="Amidohydrolase-related" evidence="3">
    <location>
        <begin position="26"/>
        <end position="326"/>
    </location>
</feature>
<feature type="signal peptide" evidence="2">
    <location>
        <begin position="1"/>
        <end position="19"/>
    </location>
</feature>
<dbReference type="EMBL" id="QGGB01000008">
    <property type="protein sequence ID" value="PWN06001.1"/>
    <property type="molecule type" value="Genomic_DNA"/>
</dbReference>
<keyword evidence="2" id="KW-0732">Signal</keyword>
<dbReference type="OrthoDB" id="5450317at2"/>
<dbReference type="Pfam" id="PF04909">
    <property type="entry name" value="Amidohydro_2"/>
    <property type="match status" value="1"/>
</dbReference>
<proteinExistence type="predicted"/>
<feature type="chain" id="PRO_5016340236" evidence="2">
    <location>
        <begin position="20"/>
        <end position="336"/>
    </location>
</feature>
<dbReference type="Gene3D" id="3.20.20.140">
    <property type="entry name" value="Metal-dependent hydrolases"/>
    <property type="match status" value="1"/>
</dbReference>
<evidence type="ECO:0000259" key="3">
    <source>
        <dbReference type="Pfam" id="PF04909"/>
    </source>
</evidence>
<comment type="caution">
    <text evidence="4">The sequence shown here is derived from an EMBL/GenBank/DDBJ whole genome shotgun (WGS) entry which is preliminary data.</text>
</comment>
<dbReference type="Proteomes" id="UP000245533">
    <property type="component" value="Unassembled WGS sequence"/>
</dbReference>
<dbReference type="GO" id="GO:0016787">
    <property type="term" value="F:hydrolase activity"/>
    <property type="evidence" value="ECO:0007669"/>
    <property type="project" value="UniProtKB-KW"/>
</dbReference>
<name>A0A316TQN8_9BACT</name>
<keyword evidence="1" id="KW-0456">Lyase</keyword>
<keyword evidence="5" id="KW-1185">Reference proteome</keyword>
<dbReference type="InterPro" id="IPR032466">
    <property type="entry name" value="Metal_Hydrolase"/>
</dbReference>
<dbReference type="RefSeq" id="WP_109647443.1">
    <property type="nucleotide sequence ID" value="NZ_QGGB01000008.1"/>
</dbReference>
<sequence length="336" mass="37768">MKAFNFFLFLLLIAGPIQAQDGLPIIDMHLHASAADVNGPPPIAVCAPFNEMPVWDQRMPYGAFFMQVLKNPTCDNPVWGPETDREVMEQTIEAMDTYNVVQGVLGGSPQRVKQWIDEAPGRFIPGINFNIDSPNAIEPDSLRKLFDNGSVEVFAEITNQYTGTTPDDERMQPYWALAEEMDIPVGIHIGPGPPGVLYLSGSGYRARLHSPLILEDILASHPRLRIYIMHAGYPMLDDLLAVLYTHPQVYVGIGVIVYTQPEAAFYRFLKGIVEAGFGKRIMFGSDQMNWPGVIGPSIDRIREAPFLTEEQKRDILYNNAARFLRLSEEEIRQHHD</sequence>
<evidence type="ECO:0000256" key="2">
    <source>
        <dbReference type="SAM" id="SignalP"/>
    </source>
</evidence>
<evidence type="ECO:0000313" key="5">
    <source>
        <dbReference type="Proteomes" id="UP000245533"/>
    </source>
</evidence>
<dbReference type="InterPro" id="IPR006680">
    <property type="entry name" value="Amidohydro-rel"/>
</dbReference>
<organism evidence="4 5">
    <name type="scientific">Rhodohalobacter mucosus</name>
    <dbReference type="NCBI Taxonomy" id="2079485"/>
    <lineage>
        <taxon>Bacteria</taxon>
        <taxon>Pseudomonadati</taxon>
        <taxon>Balneolota</taxon>
        <taxon>Balneolia</taxon>
        <taxon>Balneolales</taxon>
        <taxon>Balneolaceae</taxon>
        <taxon>Rhodohalobacter</taxon>
    </lineage>
</organism>
<gene>
    <name evidence="4" type="ORF">DDZ15_12540</name>
</gene>
<dbReference type="SUPFAM" id="SSF51556">
    <property type="entry name" value="Metallo-dependent hydrolases"/>
    <property type="match status" value="1"/>
</dbReference>
<protein>
    <submittedName>
        <fullName evidence="4">Metal-dependent hydrolase</fullName>
    </submittedName>
</protein>
<dbReference type="GO" id="GO:0016831">
    <property type="term" value="F:carboxy-lyase activity"/>
    <property type="evidence" value="ECO:0007669"/>
    <property type="project" value="InterPro"/>
</dbReference>
<accession>A0A316TQN8</accession>
<dbReference type="InterPro" id="IPR032465">
    <property type="entry name" value="ACMSD"/>
</dbReference>
<evidence type="ECO:0000313" key="4">
    <source>
        <dbReference type="EMBL" id="PWN06001.1"/>
    </source>
</evidence>
<keyword evidence="4" id="KW-0378">Hydrolase</keyword>
<reference evidence="4 5" key="1">
    <citation type="submission" date="2018-05" db="EMBL/GenBank/DDBJ databases">
        <title>Rhodohalobacter halophilus gen. nov., sp. nov., a moderately halophilic member of the family Balneolaceae.</title>
        <authorList>
            <person name="Liu Z.-W."/>
        </authorList>
    </citation>
    <scope>NUCLEOTIDE SEQUENCE [LARGE SCALE GENOMIC DNA]</scope>
    <source>
        <strain evidence="4 5">8A47</strain>
    </source>
</reference>
<dbReference type="CDD" id="cd01292">
    <property type="entry name" value="metallo-dependent_hydrolases"/>
    <property type="match status" value="1"/>
</dbReference>
<dbReference type="PANTHER" id="PTHR21240">
    <property type="entry name" value="2-AMINO-3-CARBOXYLMUCONATE-6-SEMIALDEHYDE DECARBOXYLASE"/>
    <property type="match status" value="1"/>
</dbReference>
<dbReference type="AlphaFoldDB" id="A0A316TQN8"/>